<dbReference type="SUPFAM" id="SSF55874">
    <property type="entry name" value="ATPase domain of HSP90 chaperone/DNA topoisomerase II/histidine kinase"/>
    <property type="match status" value="1"/>
</dbReference>
<dbReference type="Pfam" id="PF00072">
    <property type="entry name" value="Response_reg"/>
    <property type="match status" value="2"/>
</dbReference>
<dbReference type="InterPro" id="IPR003594">
    <property type="entry name" value="HATPase_dom"/>
</dbReference>
<evidence type="ECO:0000256" key="6">
    <source>
        <dbReference type="SAM" id="Coils"/>
    </source>
</evidence>
<dbReference type="Pfam" id="PF07495">
    <property type="entry name" value="Y_Y_Y"/>
    <property type="match status" value="1"/>
</dbReference>
<evidence type="ECO:0000256" key="1">
    <source>
        <dbReference type="ARBA" id="ARBA00000085"/>
    </source>
</evidence>
<dbReference type="SMART" id="SM00448">
    <property type="entry name" value="REC"/>
    <property type="match status" value="2"/>
</dbReference>
<dbReference type="InterPro" id="IPR015943">
    <property type="entry name" value="WD40/YVTN_repeat-like_dom_sf"/>
</dbReference>
<dbReference type="SUPFAM" id="SSF63829">
    <property type="entry name" value="Calcium-dependent phosphotriesterase"/>
    <property type="match status" value="2"/>
</dbReference>
<dbReference type="InterPro" id="IPR003661">
    <property type="entry name" value="HisK_dim/P_dom"/>
</dbReference>
<dbReference type="Pfam" id="PF02518">
    <property type="entry name" value="HATPase_c"/>
    <property type="match status" value="1"/>
</dbReference>
<dbReference type="SUPFAM" id="SSF52172">
    <property type="entry name" value="CheY-like"/>
    <property type="match status" value="2"/>
</dbReference>
<keyword evidence="4" id="KW-0902">Two-component regulatory system</keyword>
<feature type="modified residue" description="4-aspartylphosphate" evidence="5">
    <location>
        <position position="1148"/>
    </location>
</feature>
<feature type="modified residue" description="4-aspartylphosphate" evidence="5">
    <location>
        <position position="1287"/>
    </location>
</feature>
<comment type="catalytic activity">
    <reaction evidence="1">
        <text>ATP + protein L-histidine = ADP + protein N-phospho-L-histidine.</text>
        <dbReference type="EC" id="2.7.13.3"/>
    </reaction>
</comment>
<name>A0ABU5QUH2_9BACT</name>
<keyword evidence="3 5" id="KW-0597">Phosphoprotein</keyword>
<evidence type="ECO:0000256" key="5">
    <source>
        <dbReference type="PROSITE-ProRule" id="PRU00169"/>
    </source>
</evidence>
<dbReference type="SUPFAM" id="SSF47384">
    <property type="entry name" value="Homodimeric domain of signal transducing histidine kinase"/>
    <property type="match status" value="1"/>
</dbReference>
<dbReference type="Gene3D" id="2.60.40.10">
    <property type="entry name" value="Immunoglobulins"/>
    <property type="match status" value="1"/>
</dbReference>
<feature type="domain" description="Response regulatory" evidence="8">
    <location>
        <begin position="1098"/>
        <end position="1211"/>
    </location>
</feature>
<reference evidence="9 10" key="1">
    <citation type="submission" date="2023-12" db="EMBL/GenBank/DDBJ databases">
        <title>Novel species of the genus Arcicella isolated from rivers.</title>
        <authorList>
            <person name="Lu H."/>
        </authorList>
    </citation>
    <scope>NUCLEOTIDE SEQUENCE [LARGE SCALE GENOMIC DNA]</scope>
    <source>
        <strain evidence="9 10">LMG 21963</strain>
    </source>
</reference>
<dbReference type="InterPro" id="IPR011006">
    <property type="entry name" value="CheY-like_superfamily"/>
</dbReference>
<dbReference type="InterPro" id="IPR036890">
    <property type="entry name" value="HATPase_C_sf"/>
</dbReference>
<keyword evidence="10" id="KW-1185">Reference proteome</keyword>
<dbReference type="CDD" id="cd00082">
    <property type="entry name" value="HisKA"/>
    <property type="match status" value="1"/>
</dbReference>
<protein>
    <recommendedName>
        <fullName evidence="2">histidine kinase</fullName>
        <ecNumber evidence="2">2.7.13.3</ecNumber>
    </recommendedName>
</protein>
<dbReference type="CDD" id="cd00156">
    <property type="entry name" value="REC"/>
    <property type="match status" value="1"/>
</dbReference>
<dbReference type="InterPro" id="IPR013783">
    <property type="entry name" value="Ig-like_fold"/>
</dbReference>
<organism evidence="9 10">
    <name type="scientific">Arcicella aquatica</name>
    <dbReference type="NCBI Taxonomy" id="217141"/>
    <lineage>
        <taxon>Bacteria</taxon>
        <taxon>Pseudomonadati</taxon>
        <taxon>Bacteroidota</taxon>
        <taxon>Cytophagia</taxon>
        <taxon>Cytophagales</taxon>
        <taxon>Flectobacillaceae</taxon>
        <taxon>Arcicella</taxon>
    </lineage>
</organism>
<dbReference type="Proteomes" id="UP001304671">
    <property type="component" value="Unassembled WGS sequence"/>
</dbReference>
<dbReference type="InterPro" id="IPR005467">
    <property type="entry name" value="His_kinase_dom"/>
</dbReference>
<evidence type="ECO:0000313" key="9">
    <source>
        <dbReference type="EMBL" id="MEA5260001.1"/>
    </source>
</evidence>
<feature type="coiled-coil region" evidence="6">
    <location>
        <begin position="786"/>
        <end position="851"/>
    </location>
</feature>
<dbReference type="PROSITE" id="PS50109">
    <property type="entry name" value="HIS_KIN"/>
    <property type="match status" value="1"/>
</dbReference>
<sequence length="1360" mass="152414">MSNTSVNCIFQGSRGFLWFGTRDGLNKYDGVKITVFKNDENNPTSISDNFIRCIYESSDQKVWIGTSGGLNCFDPVTNKFTHFKHADNNHKSLSSNVITGITEDATGKNLWISTIDNGLELFNIKTQEVQHFKQASSDVELNKINCILKDKNSRLWLGTQRGLVEFDTKSYKFNALLSTKNNAINAIEEDNSGNILLGTDNAGMISYNPAKNNLQGYNHLPDLPYIPNNYMVLSLLADDKGNIWIGTINNGLILYKPSTQKFYNYYPKPESPSSLSNSTVSAMFEDKQGNLWIGMHRGGVDLYAPGVDKFKLFRKTNEATSISFNDVKAFYQDKDNDIWVGTDGGGLNLFNPKTEKFKHYVYDKNNPKSLSSNAVQTIAEDAQGNLWIGTWGSGISVLNKTKGIFTHFKNDPKVQGSLSSNFLQDMHLDSKGNFWIATYYGGINLWDAKTRTFKRIIAGKNNTSSFSGNNVVSIGEDHDGNIWFGTDDGGLNRYNLASGVFSHYFNEPNTKTDARVIFVDKKGTVWVGMKGLYKFDKARNKFSFINTRTDIDHNFVKGILEDNLHNLWISTSNGLIELNPKSLSSRSFNTRDGLQNMEFEANAYLQTKEGQMIFGGIKGMNMFYPAEIKVNKYVPPVFITSFLLSNQPMLSSDTSSIGLTKDIGYTDKIKLNHKQSSISFNFAALNYVYPDRNQYSYILEGLDEQWSPPSTERRAVYNNLSPGHYTFKVIGSNNNGVWNHHAQSIDIIISPPFWDNLWLRVVAIILILLGVHKFYTHRLNKSNKQKLELEKLVKERTTQLSELNDELFVKSEELALQAENLLELNTELTAQKEQEQQAREEAEKANQAKSVFLATMSHEIRTPLNGVIGMASLLTQTKLDNEQQEYTDNIITCGESLLSVINDILDFSKIESGKMDIEKESYDLRSTIEDVMDIFAHRTAQMGIDLIYEINQDVPLHIIGDSPKLKQILINLINNAVKFTTKGEIFVKVYLLEKPTNNEDVTIGFSVKDTGIGIPKEKIGKLFKAFSQVDSSTTRKYGGTGLGLAICTRLIELMGGKVSVKSEYGKGSVFSFSIVTQVSNIIPMITNQCDLNTMSGAVVLVIDDNQTNLTILKKQLQNWNLIPVLASSGKEGLEIFNTNKRIQLVITDMEMPEMDGIALAKAIKAIDANIPIVMLSSIGDESKKKYPNLFTSILVKPVKLQHLCSGIQFSLNGHIKMPQTEKPFGDLNTDFAESYPLSILVAEDNAVNQKLIARVLNKLGYACDIVENGLLVLEKIKEKSYDVILMDVQMPEMDGFEATSIIKSQPDPHPTIVAMTANAMSEDRDICLQKGMDDYIAKPMKIEELMNVLKNVFLIATNKE</sequence>
<dbReference type="InterPro" id="IPR001789">
    <property type="entry name" value="Sig_transdc_resp-reg_receiver"/>
</dbReference>
<keyword evidence="6" id="KW-0175">Coiled coil</keyword>
<dbReference type="PRINTS" id="PR00344">
    <property type="entry name" value="BCTRLSENSOR"/>
</dbReference>
<dbReference type="PANTHER" id="PTHR45339">
    <property type="entry name" value="HYBRID SIGNAL TRANSDUCTION HISTIDINE KINASE J"/>
    <property type="match status" value="1"/>
</dbReference>
<dbReference type="Gene3D" id="1.10.287.130">
    <property type="match status" value="1"/>
</dbReference>
<dbReference type="Gene3D" id="3.40.50.2300">
    <property type="match status" value="2"/>
</dbReference>
<comment type="caution">
    <text evidence="9">The sequence shown here is derived from an EMBL/GenBank/DDBJ whole genome shotgun (WGS) entry which is preliminary data.</text>
</comment>
<dbReference type="Gene3D" id="2.130.10.10">
    <property type="entry name" value="YVTN repeat-like/Quinoprotein amine dehydrogenase"/>
    <property type="match status" value="2"/>
</dbReference>
<feature type="domain" description="Histidine kinase" evidence="7">
    <location>
        <begin position="855"/>
        <end position="1078"/>
    </location>
</feature>
<gene>
    <name evidence="9" type="ORF">VB264_19545</name>
</gene>
<dbReference type="CDD" id="cd17546">
    <property type="entry name" value="REC_hyHK_CKI1_RcsC-like"/>
    <property type="match status" value="1"/>
</dbReference>
<proteinExistence type="predicted"/>
<evidence type="ECO:0000256" key="2">
    <source>
        <dbReference type="ARBA" id="ARBA00012438"/>
    </source>
</evidence>
<dbReference type="InterPro" id="IPR036097">
    <property type="entry name" value="HisK_dim/P_sf"/>
</dbReference>
<evidence type="ECO:0000256" key="3">
    <source>
        <dbReference type="ARBA" id="ARBA00022553"/>
    </source>
</evidence>
<dbReference type="PANTHER" id="PTHR45339:SF1">
    <property type="entry name" value="HYBRID SIGNAL TRANSDUCTION HISTIDINE KINASE J"/>
    <property type="match status" value="1"/>
</dbReference>
<dbReference type="Pfam" id="PF07494">
    <property type="entry name" value="Reg_prop"/>
    <property type="match status" value="9"/>
</dbReference>
<dbReference type="RefSeq" id="WP_323252115.1">
    <property type="nucleotide sequence ID" value="NZ_JAYFUL010000042.1"/>
</dbReference>
<evidence type="ECO:0000313" key="10">
    <source>
        <dbReference type="Proteomes" id="UP001304671"/>
    </source>
</evidence>
<dbReference type="EC" id="2.7.13.3" evidence="2"/>
<dbReference type="Pfam" id="PF00512">
    <property type="entry name" value="HisKA"/>
    <property type="match status" value="1"/>
</dbReference>
<dbReference type="InterPro" id="IPR011123">
    <property type="entry name" value="Y_Y_Y"/>
</dbReference>
<dbReference type="InterPro" id="IPR004358">
    <property type="entry name" value="Sig_transdc_His_kin-like_C"/>
</dbReference>
<evidence type="ECO:0000256" key="4">
    <source>
        <dbReference type="ARBA" id="ARBA00023012"/>
    </source>
</evidence>
<dbReference type="EMBL" id="JAYFUL010000042">
    <property type="protein sequence ID" value="MEA5260001.1"/>
    <property type="molecule type" value="Genomic_DNA"/>
</dbReference>
<dbReference type="Gene3D" id="3.30.565.10">
    <property type="entry name" value="Histidine kinase-like ATPase, C-terminal domain"/>
    <property type="match status" value="1"/>
</dbReference>
<dbReference type="SMART" id="SM00388">
    <property type="entry name" value="HisKA"/>
    <property type="match status" value="1"/>
</dbReference>
<evidence type="ECO:0000259" key="8">
    <source>
        <dbReference type="PROSITE" id="PS50110"/>
    </source>
</evidence>
<dbReference type="CDD" id="cd16922">
    <property type="entry name" value="HATPase_EvgS-ArcB-TorS-like"/>
    <property type="match status" value="1"/>
</dbReference>
<feature type="domain" description="Response regulatory" evidence="8">
    <location>
        <begin position="1238"/>
        <end position="1353"/>
    </location>
</feature>
<dbReference type="SMART" id="SM00387">
    <property type="entry name" value="HATPase_c"/>
    <property type="match status" value="1"/>
</dbReference>
<dbReference type="InterPro" id="IPR011110">
    <property type="entry name" value="Reg_prop"/>
</dbReference>
<dbReference type="PROSITE" id="PS50110">
    <property type="entry name" value="RESPONSE_REGULATORY"/>
    <property type="match status" value="2"/>
</dbReference>
<evidence type="ECO:0000259" key="7">
    <source>
        <dbReference type="PROSITE" id="PS50109"/>
    </source>
</evidence>
<accession>A0ABU5QUH2</accession>